<dbReference type="SUPFAM" id="SSF53335">
    <property type="entry name" value="S-adenosyl-L-methionine-dependent methyltransferases"/>
    <property type="match status" value="1"/>
</dbReference>
<feature type="domain" description="Methyltransferase FkbM" evidence="1">
    <location>
        <begin position="507"/>
        <end position="578"/>
    </location>
</feature>
<name>A0A7X1AWA7_9BACT</name>
<evidence type="ECO:0000313" key="3">
    <source>
        <dbReference type="Proteomes" id="UP000525652"/>
    </source>
</evidence>
<dbReference type="InterPro" id="IPR052514">
    <property type="entry name" value="SAM-dependent_MTase"/>
</dbReference>
<dbReference type="EMBL" id="JACHVA010000046">
    <property type="protein sequence ID" value="MBC2601079.1"/>
    <property type="molecule type" value="Genomic_DNA"/>
</dbReference>
<accession>A0A7X1AWA7</accession>
<dbReference type="PANTHER" id="PTHR34203:SF15">
    <property type="entry name" value="SLL1173 PROTEIN"/>
    <property type="match status" value="1"/>
</dbReference>
<dbReference type="RefSeq" id="WP_185691805.1">
    <property type="nucleotide sequence ID" value="NZ_JACHVA010000046.1"/>
</dbReference>
<keyword evidence="3" id="KW-1185">Reference proteome</keyword>
<dbReference type="Pfam" id="PF05050">
    <property type="entry name" value="Methyltransf_21"/>
    <property type="match status" value="1"/>
</dbReference>
<proteinExistence type="predicted"/>
<dbReference type="Gene3D" id="3.40.50.150">
    <property type="entry name" value="Vaccinia Virus protein VP39"/>
    <property type="match status" value="1"/>
</dbReference>
<protein>
    <submittedName>
        <fullName evidence="2">FkbM family methyltransferase</fullName>
    </submittedName>
</protein>
<keyword evidence="2" id="KW-0808">Transferase</keyword>
<dbReference type="Proteomes" id="UP000525652">
    <property type="component" value="Unassembled WGS sequence"/>
</dbReference>
<dbReference type="InterPro" id="IPR029063">
    <property type="entry name" value="SAM-dependent_MTases_sf"/>
</dbReference>
<evidence type="ECO:0000259" key="1">
    <source>
        <dbReference type="Pfam" id="PF05050"/>
    </source>
</evidence>
<dbReference type="AlphaFoldDB" id="A0A7X1AWA7"/>
<dbReference type="GO" id="GO:0008168">
    <property type="term" value="F:methyltransferase activity"/>
    <property type="evidence" value="ECO:0007669"/>
    <property type="project" value="UniProtKB-KW"/>
</dbReference>
<dbReference type="NCBIfam" id="TIGR01444">
    <property type="entry name" value="fkbM_fam"/>
    <property type="match status" value="1"/>
</dbReference>
<keyword evidence="2" id="KW-0489">Methyltransferase</keyword>
<sequence>MNSNSRNQSFAHSIAFQNGPEFALPSIERVEIRNQSDYYGASSQFLSHAGRSAKSWKLDWLWQHGWIPRFSLVDPLVITSTIKGLEQDKPWFVSVAEEKEFFLKNGFEKVESVGLPILYANTPEVPRIGGSLLVMPIHSSPWAELPQRFREFVGMVHELKPYYSKIVFCLHESCLDNGLWVNELREFDIPFVLGASVSDRNSLVRSSLLFKQFETVLTNGFGSHLPYASAFGAKLSIFGDYPKIDPNSLQNEPFYKKFPHLLKTYLPLCSEENIREKLNFLFCEPRDAKMHVEWGRQQIGWQNKLSKKSARQLLTRRREFVFDPAELKRKTKSYTWKGIQLLPEPVENKVSSFLSKAYRDERKNHEQMEALKTSERFVPGTVKIDGRSWNYADAQSFYHAYQAIYRQRCFDLRLDLVDPRIIDAGAHVGMASRFWKEEFPNADIVAIEADGDLIPLIEKNLDGLPEPKPAVLHAALWTDSKGVEFEVQGADAGHILAGKPAKGFHLRVPSIALIEVVGDKKVDFLKMDIEGAEGEVLRAGKSGLRWVDRIFVEYHSWPDQPQSLAEILSILRDAGFRVWMNSEYSPRRPFVSRPTSHGMDLQLNISGIKEDLL</sequence>
<evidence type="ECO:0000313" key="2">
    <source>
        <dbReference type="EMBL" id="MBC2601079.1"/>
    </source>
</evidence>
<dbReference type="InterPro" id="IPR006342">
    <property type="entry name" value="FkbM_mtfrase"/>
</dbReference>
<dbReference type="GO" id="GO:0032259">
    <property type="term" value="P:methylation"/>
    <property type="evidence" value="ECO:0007669"/>
    <property type="project" value="UniProtKB-KW"/>
</dbReference>
<dbReference type="PANTHER" id="PTHR34203">
    <property type="entry name" value="METHYLTRANSFERASE, FKBM FAMILY PROTEIN"/>
    <property type="match status" value="1"/>
</dbReference>
<comment type="caution">
    <text evidence="2">The sequence shown here is derived from an EMBL/GenBank/DDBJ whole genome shotgun (WGS) entry which is preliminary data.</text>
</comment>
<organism evidence="2 3">
    <name type="scientific">Puniceicoccus vermicola</name>
    <dbReference type="NCBI Taxonomy" id="388746"/>
    <lineage>
        <taxon>Bacteria</taxon>
        <taxon>Pseudomonadati</taxon>
        <taxon>Verrucomicrobiota</taxon>
        <taxon>Opitutia</taxon>
        <taxon>Puniceicoccales</taxon>
        <taxon>Puniceicoccaceae</taxon>
        <taxon>Puniceicoccus</taxon>
    </lineage>
</organism>
<reference evidence="2 3" key="1">
    <citation type="submission" date="2020-07" db="EMBL/GenBank/DDBJ databases">
        <authorList>
            <person name="Feng X."/>
        </authorList>
    </citation>
    <scope>NUCLEOTIDE SEQUENCE [LARGE SCALE GENOMIC DNA]</scope>
    <source>
        <strain evidence="2 3">JCM14086</strain>
    </source>
</reference>
<gene>
    <name evidence="2" type="ORF">H5P30_04715</name>
</gene>